<protein>
    <recommendedName>
        <fullName evidence="1">non-specific serine/threonine protein kinase</fullName>
        <ecNumber evidence="1">2.7.11.1</ecNumber>
    </recommendedName>
</protein>
<dbReference type="SUPFAM" id="SSF56112">
    <property type="entry name" value="Protein kinase-like (PK-like)"/>
    <property type="match status" value="1"/>
</dbReference>
<reference evidence="13" key="1">
    <citation type="journal article" date="2015" name="ISME J.">
        <title>Draft Genome Sequence of Streptomyces incarnatus NRRL8089, which Produces the Nucleoside Antibiotic Sinefungin.</title>
        <authorList>
            <person name="Oshima K."/>
            <person name="Hattori M."/>
            <person name="Shimizu H."/>
            <person name="Fukuda K."/>
            <person name="Nemoto M."/>
            <person name="Inagaki K."/>
            <person name="Tamura T."/>
        </authorList>
    </citation>
    <scope>NUCLEOTIDE SEQUENCE</scope>
    <source>
        <strain evidence="13">FACHB-1277</strain>
    </source>
</reference>
<evidence type="ECO:0000259" key="12">
    <source>
        <dbReference type="PROSITE" id="PS50011"/>
    </source>
</evidence>
<evidence type="ECO:0000256" key="6">
    <source>
        <dbReference type="ARBA" id="ARBA00022840"/>
    </source>
</evidence>
<dbReference type="InterPro" id="IPR017441">
    <property type="entry name" value="Protein_kinase_ATP_BS"/>
</dbReference>
<comment type="catalytic activity">
    <reaction evidence="7">
        <text>L-threonyl-[protein] + ATP = O-phospho-L-threonyl-[protein] + ADP + H(+)</text>
        <dbReference type="Rhea" id="RHEA:46608"/>
        <dbReference type="Rhea" id="RHEA-COMP:11060"/>
        <dbReference type="Rhea" id="RHEA-COMP:11605"/>
        <dbReference type="ChEBI" id="CHEBI:15378"/>
        <dbReference type="ChEBI" id="CHEBI:30013"/>
        <dbReference type="ChEBI" id="CHEBI:30616"/>
        <dbReference type="ChEBI" id="CHEBI:61977"/>
        <dbReference type="ChEBI" id="CHEBI:456216"/>
        <dbReference type="EC" id="2.7.11.1"/>
    </reaction>
</comment>
<keyword evidence="11" id="KW-1133">Transmembrane helix</keyword>
<sequence>MPAKVLDGRYKLIKQIGAGGFGHTFIARDMRRPGSPPCVVKQLKPASDDPNFIREARRLFNTEAETLEKLGRHDQIPQLLAYFEEDQQFFLVQEFVEGRSLHDEMKMRSPEPRESNADDIEALQKTLANIDEPPRDKQLEELTVLQILKDVLQVLEFVHSEGVIHRDIKPDNLIRRKQDQKIVLIDFGAVKAVKDMNTKLAADEKGESRFTVTIGTPGYMPSEQCAGRPNYTSDIYALGMVAIKALTGYAPTDLPTDPATGEVVWRDKARVSNGLAMVLTRMVRYHYTQRYQSVRDVQQGINTFANLTEVERQATTSKLVRSTSLTTPETGRSATSRSEGSTSRRTVPATSSNSNAGVFLLFGGLLVTMGVIAALVLPNLRNKPPSVIVREPNVPISQPIANPINDNTATAQLIDQLIKLVPNQGDVTIANKISGKITHSYRFEAKAGQFLKATLAGSDAVMTVLSPQNIGLPNSVNVTGTELLIANDGVYTVVLRSRSGQGDAAYQLQLGLKDNTIATPAPTPAATPNLPPPNAPIPTPPLANTPAPTAPATTAPATTAPATTAPPPPQIEIKIRNR</sequence>
<keyword evidence="5 13" id="KW-0418">Kinase</keyword>
<keyword evidence="11" id="KW-0472">Membrane</keyword>
<dbReference type="EC" id="2.7.11.1" evidence="1"/>
<feature type="compositionally biased region" description="Pro residues" evidence="10">
    <location>
        <begin position="521"/>
        <end position="543"/>
    </location>
</feature>
<dbReference type="Pfam" id="PF00069">
    <property type="entry name" value="Pkinase"/>
    <property type="match status" value="1"/>
</dbReference>
<feature type="compositionally biased region" description="Polar residues" evidence="10">
    <location>
        <begin position="315"/>
        <end position="329"/>
    </location>
</feature>
<dbReference type="PANTHER" id="PTHR24363:SF0">
    <property type="entry name" value="SERINE_THREONINE KINASE LIKE DOMAIN CONTAINING 1"/>
    <property type="match status" value="1"/>
</dbReference>
<feature type="domain" description="Protein kinase" evidence="12">
    <location>
        <begin position="10"/>
        <end position="305"/>
    </location>
</feature>
<evidence type="ECO:0000313" key="13">
    <source>
        <dbReference type="EMBL" id="MBD2152117.1"/>
    </source>
</evidence>
<dbReference type="Gene3D" id="2.60.120.380">
    <property type="match status" value="1"/>
</dbReference>
<keyword evidence="2 13" id="KW-0723">Serine/threonine-protein kinase</keyword>
<dbReference type="PANTHER" id="PTHR24363">
    <property type="entry name" value="SERINE/THREONINE PROTEIN KINASE"/>
    <property type="match status" value="1"/>
</dbReference>
<keyword evidence="6 9" id="KW-0067">ATP-binding</keyword>
<dbReference type="EMBL" id="JACJPY010000082">
    <property type="protein sequence ID" value="MBD2152117.1"/>
    <property type="molecule type" value="Genomic_DNA"/>
</dbReference>
<dbReference type="CDD" id="cd14014">
    <property type="entry name" value="STKc_PknB_like"/>
    <property type="match status" value="1"/>
</dbReference>
<feature type="compositionally biased region" description="Low complexity" evidence="10">
    <location>
        <begin position="330"/>
        <end position="346"/>
    </location>
</feature>
<evidence type="ECO:0000256" key="5">
    <source>
        <dbReference type="ARBA" id="ARBA00022777"/>
    </source>
</evidence>
<evidence type="ECO:0000256" key="1">
    <source>
        <dbReference type="ARBA" id="ARBA00012513"/>
    </source>
</evidence>
<evidence type="ECO:0000256" key="8">
    <source>
        <dbReference type="ARBA" id="ARBA00048679"/>
    </source>
</evidence>
<dbReference type="InterPro" id="IPR011009">
    <property type="entry name" value="Kinase-like_dom_sf"/>
</dbReference>
<keyword evidence="4 9" id="KW-0547">Nucleotide-binding</keyword>
<feature type="compositionally biased region" description="Low complexity" evidence="10">
    <location>
        <begin position="544"/>
        <end position="563"/>
    </location>
</feature>
<evidence type="ECO:0000256" key="11">
    <source>
        <dbReference type="SAM" id="Phobius"/>
    </source>
</evidence>
<dbReference type="PROSITE" id="PS00107">
    <property type="entry name" value="PROTEIN_KINASE_ATP"/>
    <property type="match status" value="1"/>
</dbReference>
<evidence type="ECO:0000256" key="10">
    <source>
        <dbReference type="SAM" id="MobiDB-lite"/>
    </source>
</evidence>
<evidence type="ECO:0000256" key="2">
    <source>
        <dbReference type="ARBA" id="ARBA00022527"/>
    </source>
</evidence>
<comment type="catalytic activity">
    <reaction evidence="8">
        <text>L-seryl-[protein] + ATP = O-phospho-L-seryl-[protein] + ADP + H(+)</text>
        <dbReference type="Rhea" id="RHEA:17989"/>
        <dbReference type="Rhea" id="RHEA-COMP:9863"/>
        <dbReference type="Rhea" id="RHEA-COMP:11604"/>
        <dbReference type="ChEBI" id="CHEBI:15378"/>
        <dbReference type="ChEBI" id="CHEBI:29999"/>
        <dbReference type="ChEBI" id="CHEBI:30616"/>
        <dbReference type="ChEBI" id="CHEBI:83421"/>
        <dbReference type="ChEBI" id="CHEBI:456216"/>
        <dbReference type="EC" id="2.7.11.1"/>
    </reaction>
</comment>
<proteinExistence type="predicted"/>
<reference evidence="13" key="2">
    <citation type="submission" date="2020-08" db="EMBL/GenBank/DDBJ databases">
        <authorList>
            <person name="Chen M."/>
            <person name="Teng W."/>
            <person name="Zhao L."/>
            <person name="Hu C."/>
            <person name="Zhou Y."/>
            <person name="Han B."/>
            <person name="Song L."/>
            <person name="Shu W."/>
        </authorList>
    </citation>
    <scope>NUCLEOTIDE SEQUENCE</scope>
    <source>
        <strain evidence="13">FACHB-1277</strain>
    </source>
</reference>
<dbReference type="AlphaFoldDB" id="A0A926UVP9"/>
<evidence type="ECO:0000256" key="3">
    <source>
        <dbReference type="ARBA" id="ARBA00022679"/>
    </source>
</evidence>
<dbReference type="Gene3D" id="1.10.510.10">
    <property type="entry name" value="Transferase(Phosphotransferase) domain 1"/>
    <property type="match status" value="1"/>
</dbReference>
<comment type="caution">
    <text evidence="13">The sequence shown here is derived from an EMBL/GenBank/DDBJ whole genome shotgun (WGS) entry which is preliminary data.</text>
</comment>
<organism evidence="13 14">
    <name type="scientific">Pseudanabaena cinerea FACHB-1277</name>
    <dbReference type="NCBI Taxonomy" id="2949581"/>
    <lineage>
        <taxon>Bacteria</taxon>
        <taxon>Bacillati</taxon>
        <taxon>Cyanobacteriota</taxon>
        <taxon>Cyanophyceae</taxon>
        <taxon>Pseudanabaenales</taxon>
        <taxon>Pseudanabaenaceae</taxon>
        <taxon>Pseudanabaena</taxon>
        <taxon>Pseudanabaena cinerea</taxon>
    </lineage>
</organism>
<feature type="binding site" evidence="9">
    <location>
        <position position="41"/>
    </location>
    <ligand>
        <name>ATP</name>
        <dbReference type="ChEBI" id="CHEBI:30616"/>
    </ligand>
</feature>
<feature type="region of interest" description="Disordered" evidence="10">
    <location>
        <begin position="517"/>
        <end position="578"/>
    </location>
</feature>
<evidence type="ECO:0000256" key="7">
    <source>
        <dbReference type="ARBA" id="ARBA00047899"/>
    </source>
</evidence>
<dbReference type="Gene3D" id="3.30.200.20">
    <property type="entry name" value="Phosphorylase Kinase, domain 1"/>
    <property type="match status" value="1"/>
</dbReference>
<evidence type="ECO:0000313" key="14">
    <source>
        <dbReference type="Proteomes" id="UP000631421"/>
    </source>
</evidence>
<name>A0A926UVP9_9CYAN</name>
<dbReference type="GO" id="GO:0005524">
    <property type="term" value="F:ATP binding"/>
    <property type="evidence" value="ECO:0007669"/>
    <property type="project" value="UniProtKB-UniRule"/>
</dbReference>
<keyword evidence="14" id="KW-1185">Reference proteome</keyword>
<evidence type="ECO:0000256" key="4">
    <source>
        <dbReference type="ARBA" id="ARBA00022741"/>
    </source>
</evidence>
<dbReference type="Proteomes" id="UP000631421">
    <property type="component" value="Unassembled WGS sequence"/>
</dbReference>
<dbReference type="RefSeq" id="WP_190352526.1">
    <property type="nucleotide sequence ID" value="NZ_JACJPY010000082.1"/>
</dbReference>
<dbReference type="SMART" id="SM00220">
    <property type="entry name" value="S_TKc"/>
    <property type="match status" value="1"/>
</dbReference>
<dbReference type="GO" id="GO:0004674">
    <property type="term" value="F:protein serine/threonine kinase activity"/>
    <property type="evidence" value="ECO:0007669"/>
    <property type="project" value="UniProtKB-KW"/>
</dbReference>
<feature type="region of interest" description="Disordered" evidence="10">
    <location>
        <begin position="315"/>
        <end position="351"/>
    </location>
</feature>
<feature type="transmembrane region" description="Helical" evidence="11">
    <location>
        <begin position="356"/>
        <end position="377"/>
    </location>
</feature>
<dbReference type="InterPro" id="IPR000719">
    <property type="entry name" value="Prot_kinase_dom"/>
</dbReference>
<accession>A0A926UVP9</accession>
<keyword evidence="11" id="KW-0812">Transmembrane</keyword>
<evidence type="ECO:0000256" key="9">
    <source>
        <dbReference type="PROSITE-ProRule" id="PRU10141"/>
    </source>
</evidence>
<dbReference type="PROSITE" id="PS50011">
    <property type="entry name" value="PROTEIN_KINASE_DOM"/>
    <property type="match status" value="1"/>
</dbReference>
<gene>
    <name evidence="13" type="ORF">H6F44_18615</name>
</gene>
<keyword evidence="3" id="KW-0808">Transferase</keyword>